<keyword evidence="3" id="KW-1185">Reference proteome</keyword>
<dbReference type="Proteomes" id="UP001172101">
    <property type="component" value="Unassembled WGS sequence"/>
</dbReference>
<reference evidence="2" key="1">
    <citation type="submission" date="2023-06" db="EMBL/GenBank/DDBJ databases">
        <title>Genome-scale phylogeny and comparative genomics of the fungal order Sordariales.</title>
        <authorList>
            <consortium name="Lawrence Berkeley National Laboratory"/>
            <person name="Hensen N."/>
            <person name="Bonometti L."/>
            <person name="Westerberg I."/>
            <person name="Brannstrom I.O."/>
            <person name="Guillou S."/>
            <person name="Cros-Aarteil S."/>
            <person name="Calhoun S."/>
            <person name="Haridas S."/>
            <person name="Kuo A."/>
            <person name="Mondo S."/>
            <person name="Pangilinan J."/>
            <person name="Riley R."/>
            <person name="LaButti K."/>
            <person name="Andreopoulos B."/>
            <person name="Lipzen A."/>
            <person name="Chen C."/>
            <person name="Yanf M."/>
            <person name="Daum C."/>
            <person name="Ng V."/>
            <person name="Clum A."/>
            <person name="Steindorff A."/>
            <person name="Ohm R."/>
            <person name="Martin F."/>
            <person name="Silar P."/>
            <person name="Natvig D."/>
            <person name="Lalanne C."/>
            <person name="Gautier V."/>
            <person name="Ament-velasquez S.L."/>
            <person name="Kruys A."/>
            <person name="Hutchinson M.I."/>
            <person name="Powell A.J."/>
            <person name="Barry K."/>
            <person name="Miller A.N."/>
            <person name="Grigoriev I.V."/>
            <person name="Debuchy R."/>
            <person name="Gladieux P."/>
            <person name="Thoren M.H."/>
            <person name="Johannesson H."/>
        </authorList>
    </citation>
    <scope>NUCLEOTIDE SEQUENCE</scope>
    <source>
        <strain evidence="2">SMH2392-1A</strain>
    </source>
</reference>
<protein>
    <submittedName>
        <fullName evidence="2">Uncharacterized protein</fullName>
    </submittedName>
</protein>
<dbReference type="RefSeq" id="XP_060302053.1">
    <property type="nucleotide sequence ID" value="XM_060440779.1"/>
</dbReference>
<keyword evidence="1" id="KW-0732">Signal</keyword>
<proteinExistence type="predicted"/>
<name>A0AA40ED98_9PEZI</name>
<organism evidence="2 3">
    <name type="scientific">Lasiosphaeria miniovina</name>
    <dbReference type="NCBI Taxonomy" id="1954250"/>
    <lineage>
        <taxon>Eukaryota</taxon>
        <taxon>Fungi</taxon>
        <taxon>Dikarya</taxon>
        <taxon>Ascomycota</taxon>
        <taxon>Pezizomycotina</taxon>
        <taxon>Sordariomycetes</taxon>
        <taxon>Sordariomycetidae</taxon>
        <taxon>Sordariales</taxon>
        <taxon>Lasiosphaeriaceae</taxon>
        <taxon>Lasiosphaeria</taxon>
    </lineage>
</organism>
<comment type="caution">
    <text evidence="2">The sequence shown here is derived from an EMBL/GenBank/DDBJ whole genome shotgun (WGS) entry which is preliminary data.</text>
</comment>
<gene>
    <name evidence="2" type="ORF">B0T26DRAFT_683043</name>
</gene>
<dbReference type="EMBL" id="JAUIRO010000001">
    <property type="protein sequence ID" value="KAK0733176.1"/>
    <property type="molecule type" value="Genomic_DNA"/>
</dbReference>
<dbReference type="AlphaFoldDB" id="A0AA40ED98"/>
<evidence type="ECO:0000256" key="1">
    <source>
        <dbReference type="SAM" id="SignalP"/>
    </source>
</evidence>
<evidence type="ECO:0000313" key="3">
    <source>
        <dbReference type="Proteomes" id="UP001172101"/>
    </source>
</evidence>
<evidence type="ECO:0000313" key="2">
    <source>
        <dbReference type="EMBL" id="KAK0733176.1"/>
    </source>
</evidence>
<feature type="signal peptide" evidence="1">
    <location>
        <begin position="1"/>
        <end position="22"/>
    </location>
</feature>
<dbReference type="GeneID" id="85324049"/>
<accession>A0AA40ED98</accession>
<feature type="chain" id="PRO_5041218735" evidence="1">
    <location>
        <begin position="23"/>
        <end position="76"/>
    </location>
</feature>
<sequence length="76" mass="8532">MYPARITNYTSITLLFLVRVAAILQHGFDKLGEMQPIGIAGQGRSPPDLRAGYYFTTPLMLAPHFGVTYWRDRGVC</sequence>